<dbReference type="InterPro" id="IPR023395">
    <property type="entry name" value="MCP_dom_sf"/>
</dbReference>
<evidence type="ECO:0008006" key="14">
    <source>
        <dbReference type="Google" id="ProtNLM"/>
    </source>
</evidence>
<name>A0A9P8A364_MORAP</name>
<evidence type="ECO:0000256" key="1">
    <source>
        <dbReference type="ARBA" id="ARBA00004225"/>
    </source>
</evidence>
<evidence type="ECO:0000256" key="10">
    <source>
        <dbReference type="RuleBase" id="RU000488"/>
    </source>
</evidence>
<feature type="repeat" description="Solcar" evidence="9">
    <location>
        <begin position="84"/>
        <end position="163"/>
    </location>
</feature>
<evidence type="ECO:0000256" key="7">
    <source>
        <dbReference type="ARBA" id="ARBA00023128"/>
    </source>
</evidence>
<evidence type="ECO:0000256" key="4">
    <source>
        <dbReference type="ARBA" id="ARBA00022692"/>
    </source>
</evidence>
<evidence type="ECO:0000256" key="5">
    <source>
        <dbReference type="ARBA" id="ARBA00022737"/>
    </source>
</evidence>
<evidence type="ECO:0000256" key="2">
    <source>
        <dbReference type="ARBA" id="ARBA00006375"/>
    </source>
</evidence>
<evidence type="ECO:0000256" key="11">
    <source>
        <dbReference type="SAM" id="MobiDB-lite"/>
    </source>
</evidence>
<dbReference type="GO" id="GO:0022857">
    <property type="term" value="F:transmembrane transporter activity"/>
    <property type="evidence" value="ECO:0007669"/>
    <property type="project" value="TreeGrafter"/>
</dbReference>
<dbReference type="GO" id="GO:0031966">
    <property type="term" value="C:mitochondrial membrane"/>
    <property type="evidence" value="ECO:0007669"/>
    <property type="project" value="UniProtKB-SubCell"/>
</dbReference>
<evidence type="ECO:0000256" key="9">
    <source>
        <dbReference type="PROSITE-ProRule" id="PRU00282"/>
    </source>
</evidence>
<keyword evidence="7" id="KW-0496">Mitochondrion</keyword>
<evidence type="ECO:0000256" key="8">
    <source>
        <dbReference type="ARBA" id="ARBA00023136"/>
    </source>
</evidence>
<feature type="repeat" description="Solcar" evidence="9">
    <location>
        <begin position="178"/>
        <end position="315"/>
    </location>
</feature>
<keyword evidence="3 10" id="KW-0813">Transport</keyword>
<protein>
    <recommendedName>
        <fullName evidence="14">Mitochondrial carrier</fullName>
    </recommendedName>
</protein>
<feature type="region of interest" description="Disordered" evidence="11">
    <location>
        <begin position="1"/>
        <end position="56"/>
    </location>
</feature>
<comment type="similarity">
    <text evidence="2 10">Belongs to the mitochondrial carrier (TC 2.A.29) family.</text>
</comment>
<keyword evidence="8 9" id="KW-0472">Membrane</keyword>
<proteinExistence type="inferred from homology"/>
<comment type="subcellular location">
    <subcellularLocation>
        <location evidence="1">Mitochondrion membrane</location>
        <topology evidence="1">Multi-pass membrane protein</topology>
    </subcellularLocation>
</comment>
<evidence type="ECO:0000313" key="13">
    <source>
        <dbReference type="Proteomes" id="UP000717515"/>
    </source>
</evidence>
<feature type="repeat" description="Solcar" evidence="9">
    <location>
        <begin position="342"/>
        <end position="430"/>
    </location>
</feature>
<keyword evidence="6" id="KW-1133">Transmembrane helix</keyword>
<dbReference type="InterPro" id="IPR050567">
    <property type="entry name" value="Mitochondrial_Carrier"/>
</dbReference>
<accession>A0A9P8A364</accession>
<comment type="caution">
    <text evidence="12">The sequence shown here is derived from an EMBL/GenBank/DDBJ whole genome shotgun (WGS) entry which is preliminary data.</text>
</comment>
<evidence type="ECO:0000313" key="12">
    <source>
        <dbReference type="EMBL" id="KAG9321990.1"/>
    </source>
</evidence>
<dbReference type="AlphaFoldDB" id="A0A9P8A364"/>
<sequence length="459" mass="49888">MSHIPSAAEAPTSLPSPTTPIPARESIPSPSTPDTSSNSPFMHNTNSSSRNPSANSALGSSSVSHLFTITPHDYRLVQDWAWKNRTVLAASSAAVCSVLSGFPFDSVKTRMQTHSYSSIMDCVRRTYAEERLGGFFRGMIPPLITVSIIKSISFSVYEGSKQQIRSTSKSLQGDTIPSLIGLTFISGSVAGTVVALMSSPLELVKLQRQLEKLMAMHVRKEAEITSLTGDALLREGLATEKRSAAAAKIERHSHGSITQYGAPKEEAGASSWRTAKAIVQKKGWTGLYKGANLHVSRDMLGTGIYFSSYETIKRLMSETIEHIKPHPHNASESMTTTQLKGPGPMVHFFAGGLCGVVSWLVVFPIDLVKSVVQKEVLLSKPKYSGALDCAKDIVRREGVRGLYRGLSVTCYRAMPIHSLNFLVYEAVMDYVKTWSGHGEPLQHNASLAVMTTPESSISR</sequence>
<keyword evidence="5" id="KW-0677">Repeat</keyword>
<dbReference type="PANTHER" id="PTHR45624">
    <property type="entry name" value="MITOCHONDRIAL BASIC AMINO ACIDS TRANSPORTER-RELATED"/>
    <property type="match status" value="1"/>
</dbReference>
<dbReference type="EMBL" id="JAIFTL010000172">
    <property type="protein sequence ID" value="KAG9321990.1"/>
    <property type="molecule type" value="Genomic_DNA"/>
</dbReference>
<evidence type="ECO:0000256" key="6">
    <source>
        <dbReference type="ARBA" id="ARBA00022989"/>
    </source>
</evidence>
<dbReference type="Gene3D" id="1.50.40.10">
    <property type="entry name" value="Mitochondrial carrier domain"/>
    <property type="match status" value="2"/>
</dbReference>
<keyword evidence="4 9" id="KW-0812">Transmembrane</keyword>
<dbReference type="Proteomes" id="UP000717515">
    <property type="component" value="Unassembled WGS sequence"/>
</dbReference>
<evidence type="ECO:0000256" key="3">
    <source>
        <dbReference type="ARBA" id="ARBA00022448"/>
    </source>
</evidence>
<dbReference type="PANTHER" id="PTHR45624:SF9">
    <property type="entry name" value="CARRIER PROTEIN, PUTATIVE (AFU_ORTHOLOGUE AFUA_4G06390)-RELATED"/>
    <property type="match status" value="1"/>
</dbReference>
<dbReference type="InterPro" id="IPR018108">
    <property type="entry name" value="MCP_transmembrane"/>
</dbReference>
<gene>
    <name evidence="12" type="ORF">KVV02_008315</name>
</gene>
<reference evidence="12" key="1">
    <citation type="submission" date="2021-07" db="EMBL/GenBank/DDBJ databases">
        <title>Draft genome of Mortierella alpina, strain LL118, isolated from an aspen leaf litter sample.</title>
        <authorList>
            <person name="Yang S."/>
            <person name="Vinatzer B.A."/>
        </authorList>
    </citation>
    <scope>NUCLEOTIDE SEQUENCE</scope>
    <source>
        <strain evidence="12">LL118</strain>
    </source>
</reference>
<dbReference type="SUPFAM" id="SSF103506">
    <property type="entry name" value="Mitochondrial carrier"/>
    <property type="match status" value="1"/>
</dbReference>
<dbReference type="Pfam" id="PF00153">
    <property type="entry name" value="Mito_carr"/>
    <property type="match status" value="3"/>
</dbReference>
<dbReference type="PROSITE" id="PS50920">
    <property type="entry name" value="SOLCAR"/>
    <property type="match status" value="3"/>
</dbReference>
<organism evidence="12 13">
    <name type="scientific">Mortierella alpina</name>
    <name type="common">Oleaginous fungus</name>
    <name type="synonym">Mortierella renispora</name>
    <dbReference type="NCBI Taxonomy" id="64518"/>
    <lineage>
        <taxon>Eukaryota</taxon>
        <taxon>Fungi</taxon>
        <taxon>Fungi incertae sedis</taxon>
        <taxon>Mucoromycota</taxon>
        <taxon>Mortierellomycotina</taxon>
        <taxon>Mortierellomycetes</taxon>
        <taxon>Mortierellales</taxon>
        <taxon>Mortierellaceae</taxon>
        <taxon>Mortierella</taxon>
    </lineage>
</organism>